<dbReference type="InterPro" id="IPR008231">
    <property type="entry name" value="CsaA"/>
</dbReference>
<sequence length="112" mass="12481">MKNKLSWSDFEKVDMRVGTVISVEDFPEAHNPSYKLKIDFGEEIGVLKTSAQITALYNKEAIRGKQVVAVINFPKKQIANFMSECLIIGAVDGKEVTLLEPGKQVENGLRIL</sequence>
<dbReference type="EMBL" id="QEHR01000011">
    <property type="protein sequence ID" value="PVW13066.1"/>
    <property type="molecule type" value="Genomic_DNA"/>
</dbReference>
<name>A0A2U0HW56_9FLAO</name>
<gene>
    <name evidence="5" type="ORF">DDV96_14190</name>
</gene>
<dbReference type="InterPro" id="IPR012340">
    <property type="entry name" value="NA-bd_OB-fold"/>
</dbReference>
<accession>A0A2U0HW56</accession>
<dbReference type="RefSeq" id="WP_116695438.1">
    <property type="nucleotide sequence ID" value="NZ_QEHR01000011.1"/>
</dbReference>
<protein>
    <submittedName>
        <fullName evidence="5">tRNA-binding protein</fullName>
    </submittedName>
</protein>
<dbReference type="NCBIfam" id="TIGR02222">
    <property type="entry name" value="chap_CsaA"/>
    <property type="match status" value="1"/>
</dbReference>
<keyword evidence="1 3" id="KW-0820">tRNA-binding</keyword>
<dbReference type="InterPro" id="IPR002547">
    <property type="entry name" value="tRNA-bd_dom"/>
</dbReference>
<evidence type="ECO:0000256" key="1">
    <source>
        <dbReference type="ARBA" id="ARBA00022555"/>
    </source>
</evidence>
<dbReference type="FunFam" id="2.40.50.140:FF:000165">
    <property type="entry name" value="Chaperone CsaA"/>
    <property type="match status" value="1"/>
</dbReference>
<dbReference type="NCBIfam" id="NF007494">
    <property type="entry name" value="PRK10089.1-3"/>
    <property type="match status" value="1"/>
</dbReference>
<dbReference type="PANTHER" id="PTHR11586:SF37">
    <property type="entry name" value="TRNA-BINDING DOMAIN-CONTAINING PROTEIN"/>
    <property type="match status" value="1"/>
</dbReference>
<reference evidence="5 6" key="1">
    <citation type="submission" date="2018-04" db="EMBL/GenBank/DDBJ databases">
        <title>Marixanthomonas spongiae HN-E44 sp. nov., isolated from a marine sponge.</title>
        <authorList>
            <person name="Luo L."/>
            <person name="Zhuang L."/>
        </authorList>
    </citation>
    <scope>NUCLEOTIDE SEQUENCE [LARGE SCALE GENOMIC DNA]</scope>
    <source>
        <strain evidence="5 6">HN-E44</strain>
    </source>
</reference>
<evidence type="ECO:0000256" key="3">
    <source>
        <dbReference type="PROSITE-ProRule" id="PRU00209"/>
    </source>
</evidence>
<dbReference type="Proteomes" id="UP000245962">
    <property type="component" value="Unassembled WGS sequence"/>
</dbReference>
<keyword evidence="6" id="KW-1185">Reference proteome</keyword>
<dbReference type="PROSITE" id="PS50886">
    <property type="entry name" value="TRBD"/>
    <property type="match status" value="1"/>
</dbReference>
<dbReference type="Gene3D" id="2.40.50.140">
    <property type="entry name" value="Nucleic acid-binding proteins"/>
    <property type="match status" value="1"/>
</dbReference>
<evidence type="ECO:0000313" key="6">
    <source>
        <dbReference type="Proteomes" id="UP000245962"/>
    </source>
</evidence>
<keyword evidence="2 3" id="KW-0694">RNA-binding</keyword>
<dbReference type="GO" id="GO:0000049">
    <property type="term" value="F:tRNA binding"/>
    <property type="evidence" value="ECO:0007669"/>
    <property type="project" value="UniProtKB-UniRule"/>
</dbReference>
<evidence type="ECO:0000259" key="4">
    <source>
        <dbReference type="PROSITE" id="PS50886"/>
    </source>
</evidence>
<evidence type="ECO:0000313" key="5">
    <source>
        <dbReference type="EMBL" id="PVW13066.1"/>
    </source>
</evidence>
<dbReference type="NCBIfam" id="NF007495">
    <property type="entry name" value="PRK10089.1-4"/>
    <property type="match status" value="1"/>
</dbReference>
<dbReference type="AlphaFoldDB" id="A0A2U0HW56"/>
<organism evidence="5 6">
    <name type="scientific">Marixanthomonas spongiae</name>
    <dbReference type="NCBI Taxonomy" id="2174845"/>
    <lineage>
        <taxon>Bacteria</taxon>
        <taxon>Pseudomonadati</taxon>
        <taxon>Bacteroidota</taxon>
        <taxon>Flavobacteriia</taxon>
        <taxon>Flavobacteriales</taxon>
        <taxon>Flavobacteriaceae</taxon>
        <taxon>Marixanthomonas</taxon>
    </lineage>
</organism>
<feature type="domain" description="TRNA-binding" evidence="4">
    <location>
        <begin position="9"/>
        <end position="112"/>
    </location>
</feature>
<dbReference type="CDD" id="cd02798">
    <property type="entry name" value="tRNA_bind_CsaA"/>
    <property type="match status" value="1"/>
</dbReference>
<comment type="caution">
    <text evidence="5">The sequence shown here is derived from an EMBL/GenBank/DDBJ whole genome shotgun (WGS) entry which is preliminary data.</text>
</comment>
<dbReference type="Pfam" id="PF01588">
    <property type="entry name" value="tRNA_bind"/>
    <property type="match status" value="1"/>
</dbReference>
<dbReference type="SUPFAM" id="SSF50249">
    <property type="entry name" value="Nucleic acid-binding proteins"/>
    <property type="match status" value="1"/>
</dbReference>
<dbReference type="PANTHER" id="PTHR11586">
    <property type="entry name" value="TRNA-AMINOACYLATION COFACTOR ARC1 FAMILY MEMBER"/>
    <property type="match status" value="1"/>
</dbReference>
<proteinExistence type="predicted"/>
<dbReference type="OrthoDB" id="9794564at2"/>
<evidence type="ECO:0000256" key="2">
    <source>
        <dbReference type="ARBA" id="ARBA00022884"/>
    </source>
</evidence>
<dbReference type="InterPro" id="IPR051270">
    <property type="entry name" value="Tyrosine-tRNA_ligase_regulator"/>
</dbReference>